<feature type="region of interest" description="Disordered" evidence="1">
    <location>
        <begin position="45"/>
        <end position="81"/>
    </location>
</feature>
<name>A0AAN9FZ62_CROPI</name>
<dbReference type="Proteomes" id="UP001372338">
    <property type="component" value="Unassembled WGS sequence"/>
</dbReference>
<gene>
    <name evidence="2" type="ORF">RIF29_10644</name>
</gene>
<sequence>MVVEVDPLSHPFLLLLMFKIHHIVLNLYILNLNLQVLPPLFSQSSTSNQLGDGGQSSVIPTTEPQGSDPPVVPSSVDSRTDRTARRNVLYVEPADDPKRFNDSKVNRDIISTVIMRMPNPAPVWKRYSEHMATTFLNNFMIIKFLIGVSSSGWNKIKLLTCGKELIALLNEYRILISDVEK</sequence>
<feature type="compositionally biased region" description="Polar residues" evidence="1">
    <location>
        <begin position="45"/>
        <end position="65"/>
    </location>
</feature>
<keyword evidence="3" id="KW-1185">Reference proteome</keyword>
<accession>A0AAN9FZ62</accession>
<dbReference type="AlphaFoldDB" id="A0AAN9FZ62"/>
<protein>
    <submittedName>
        <fullName evidence="2">Uncharacterized protein</fullName>
    </submittedName>
</protein>
<proteinExistence type="predicted"/>
<organism evidence="2 3">
    <name type="scientific">Crotalaria pallida</name>
    <name type="common">Smooth rattlebox</name>
    <name type="synonym">Crotalaria striata</name>
    <dbReference type="NCBI Taxonomy" id="3830"/>
    <lineage>
        <taxon>Eukaryota</taxon>
        <taxon>Viridiplantae</taxon>
        <taxon>Streptophyta</taxon>
        <taxon>Embryophyta</taxon>
        <taxon>Tracheophyta</taxon>
        <taxon>Spermatophyta</taxon>
        <taxon>Magnoliopsida</taxon>
        <taxon>eudicotyledons</taxon>
        <taxon>Gunneridae</taxon>
        <taxon>Pentapetalae</taxon>
        <taxon>rosids</taxon>
        <taxon>fabids</taxon>
        <taxon>Fabales</taxon>
        <taxon>Fabaceae</taxon>
        <taxon>Papilionoideae</taxon>
        <taxon>50 kb inversion clade</taxon>
        <taxon>genistoids sensu lato</taxon>
        <taxon>core genistoids</taxon>
        <taxon>Crotalarieae</taxon>
        <taxon>Crotalaria</taxon>
    </lineage>
</organism>
<reference evidence="2 3" key="1">
    <citation type="submission" date="2024-01" db="EMBL/GenBank/DDBJ databases">
        <title>The genomes of 5 underutilized Papilionoideae crops provide insights into root nodulation and disease resistanc.</title>
        <authorList>
            <person name="Yuan L."/>
        </authorList>
    </citation>
    <scope>NUCLEOTIDE SEQUENCE [LARGE SCALE GENOMIC DNA]</scope>
    <source>
        <strain evidence="2">ZHUSHIDOU_FW_LH</strain>
        <tissue evidence="2">Leaf</tissue>
    </source>
</reference>
<dbReference type="EMBL" id="JAYWIO010000002">
    <property type="protein sequence ID" value="KAK7282103.1"/>
    <property type="molecule type" value="Genomic_DNA"/>
</dbReference>
<evidence type="ECO:0000256" key="1">
    <source>
        <dbReference type="SAM" id="MobiDB-lite"/>
    </source>
</evidence>
<evidence type="ECO:0000313" key="2">
    <source>
        <dbReference type="EMBL" id="KAK7282103.1"/>
    </source>
</evidence>
<evidence type="ECO:0000313" key="3">
    <source>
        <dbReference type="Proteomes" id="UP001372338"/>
    </source>
</evidence>
<comment type="caution">
    <text evidence="2">The sequence shown here is derived from an EMBL/GenBank/DDBJ whole genome shotgun (WGS) entry which is preliminary data.</text>
</comment>